<dbReference type="Proteomes" id="UP000318053">
    <property type="component" value="Unassembled WGS sequence"/>
</dbReference>
<proteinExistence type="predicted"/>
<dbReference type="EMBL" id="SJPK01000003">
    <property type="protein sequence ID" value="TWT73334.1"/>
    <property type="molecule type" value="Genomic_DNA"/>
</dbReference>
<gene>
    <name evidence="1" type="ORF">CA85_18030</name>
</gene>
<organism evidence="1 2">
    <name type="scientific">Allorhodopirellula solitaria</name>
    <dbReference type="NCBI Taxonomy" id="2527987"/>
    <lineage>
        <taxon>Bacteria</taxon>
        <taxon>Pseudomonadati</taxon>
        <taxon>Planctomycetota</taxon>
        <taxon>Planctomycetia</taxon>
        <taxon>Pirellulales</taxon>
        <taxon>Pirellulaceae</taxon>
        <taxon>Allorhodopirellula</taxon>
    </lineage>
</organism>
<keyword evidence="2" id="KW-1185">Reference proteome</keyword>
<protein>
    <submittedName>
        <fullName evidence="1">Uncharacterized protein</fullName>
    </submittedName>
</protein>
<reference evidence="1 2" key="1">
    <citation type="submission" date="2019-02" db="EMBL/GenBank/DDBJ databases">
        <title>Deep-cultivation of Planctomycetes and their phenomic and genomic characterization uncovers novel biology.</title>
        <authorList>
            <person name="Wiegand S."/>
            <person name="Jogler M."/>
            <person name="Boedeker C."/>
            <person name="Pinto D."/>
            <person name="Vollmers J."/>
            <person name="Rivas-Marin E."/>
            <person name="Kohn T."/>
            <person name="Peeters S.H."/>
            <person name="Heuer A."/>
            <person name="Rast P."/>
            <person name="Oberbeckmann S."/>
            <person name="Bunk B."/>
            <person name="Jeske O."/>
            <person name="Meyerdierks A."/>
            <person name="Storesund J.E."/>
            <person name="Kallscheuer N."/>
            <person name="Luecker S."/>
            <person name="Lage O.M."/>
            <person name="Pohl T."/>
            <person name="Merkel B.J."/>
            <person name="Hornburger P."/>
            <person name="Mueller R.-W."/>
            <person name="Bruemmer F."/>
            <person name="Labrenz M."/>
            <person name="Spormann A.M."/>
            <person name="Op Den Camp H."/>
            <person name="Overmann J."/>
            <person name="Amann R."/>
            <person name="Jetten M.S.M."/>
            <person name="Mascher T."/>
            <person name="Medema M.H."/>
            <person name="Devos D.P."/>
            <person name="Kaster A.-K."/>
            <person name="Ovreas L."/>
            <person name="Rohde M."/>
            <person name="Galperin M.Y."/>
            <person name="Jogler C."/>
        </authorList>
    </citation>
    <scope>NUCLEOTIDE SEQUENCE [LARGE SCALE GENOMIC DNA]</scope>
    <source>
        <strain evidence="1 2">CA85</strain>
    </source>
</reference>
<name>A0A5C5YE70_9BACT</name>
<accession>A0A5C5YE70</accession>
<comment type="caution">
    <text evidence="1">The sequence shown here is derived from an EMBL/GenBank/DDBJ whole genome shotgun (WGS) entry which is preliminary data.</text>
</comment>
<evidence type="ECO:0000313" key="1">
    <source>
        <dbReference type="EMBL" id="TWT73334.1"/>
    </source>
</evidence>
<dbReference type="AlphaFoldDB" id="A0A5C5YE70"/>
<sequence>MATRLFCFRRESFFGALPVCGMAAQVRVTLLAAVDERWTRIRDVGTLRLCAITEND</sequence>
<evidence type="ECO:0000313" key="2">
    <source>
        <dbReference type="Proteomes" id="UP000318053"/>
    </source>
</evidence>